<dbReference type="OrthoDB" id="10053194at2759"/>
<dbReference type="PANTHER" id="PTHR45695">
    <property type="entry name" value="LEUCOKININ RECEPTOR-RELATED"/>
    <property type="match status" value="1"/>
</dbReference>
<gene>
    <name evidence="11" type="primary">LOC116297759</name>
</gene>
<feature type="domain" description="G-protein coupled receptors family 1 profile" evidence="9">
    <location>
        <begin position="49"/>
        <end position="323"/>
    </location>
</feature>
<dbReference type="SUPFAM" id="SSF81321">
    <property type="entry name" value="Family A G protein-coupled receptor-like"/>
    <property type="match status" value="1"/>
</dbReference>
<evidence type="ECO:0000256" key="8">
    <source>
        <dbReference type="SAM" id="Phobius"/>
    </source>
</evidence>
<feature type="transmembrane region" description="Helical" evidence="8">
    <location>
        <begin position="107"/>
        <end position="128"/>
    </location>
</feature>
<dbReference type="PROSITE" id="PS50262">
    <property type="entry name" value="G_PROTEIN_RECEP_F1_2"/>
    <property type="match status" value="1"/>
</dbReference>
<dbReference type="GeneID" id="116297759"/>
<feature type="transmembrane region" description="Helical" evidence="8">
    <location>
        <begin position="265"/>
        <end position="283"/>
    </location>
</feature>
<dbReference type="RefSeq" id="XP_031561907.1">
    <property type="nucleotide sequence ID" value="XM_031706047.1"/>
</dbReference>
<organism evidence="10 11">
    <name type="scientific">Actinia tenebrosa</name>
    <name type="common">Australian red waratah sea anemone</name>
    <dbReference type="NCBI Taxonomy" id="6105"/>
    <lineage>
        <taxon>Eukaryota</taxon>
        <taxon>Metazoa</taxon>
        <taxon>Cnidaria</taxon>
        <taxon>Anthozoa</taxon>
        <taxon>Hexacorallia</taxon>
        <taxon>Actiniaria</taxon>
        <taxon>Actiniidae</taxon>
        <taxon>Actinia</taxon>
    </lineage>
</organism>
<keyword evidence="4" id="KW-0297">G-protein coupled receptor</keyword>
<feature type="transmembrane region" description="Helical" evidence="8">
    <location>
        <begin position="148"/>
        <end position="167"/>
    </location>
</feature>
<evidence type="ECO:0000313" key="11">
    <source>
        <dbReference type="RefSeq" id="XP_031561907.1"/>
    </source>
</evidence>
<dbReference type="PANTHER" id="PTHR45695:SF9">
    <property type="entry name" value="LEUCOKININ RECEPTOR"/>
    <property type="match status" value="1"/>
</dbReference>
<protein>
    <submittedName>
        <fullName evidence="11">Orexin receptor type 2-like</fullName>
    </submittedName>
</protein>
<dbReference type="CDD" id="cd00637">
    <property type="entry name" value="7tm_classA_rhodopsin-like"/>
    <property type="match status" value="1"/>
</dbReference>
<dbReference type="InParanoid" id="A0A6P8I9S7"/>
<evidence type="ECO:0000256" key="5">
    <source>
        <dbReference type="ARBA" id="ARBA00023136"/>
    </source>
</evidence>
<keyword evidence="7" id="KW-0807">Transducer</keyword>
<feature type="transmembrane region" description="Helical" evidence="8">
    <location>
        <begin position="200"/>
        <end position="225"/>
    </location>
</feature>
<evidence type="ECO:0000259" key="9">
    <source>
        <dbReference type="PROSITE" id="PS50262"/>
    </source>
</evidence>
<name>A0A6P8I9S7_ACTTE</name>
<proteinExistence type="predicted"/>
<dbReference type="AlphaFoldDB" id="A0A6P8I9S7"/>
<evidence type="ECO:0000256" key="7">
    <source>
        <dbReference type="ARBA" id="ARBA00023224"/>
    </source>
</evidence>
<dbReference type="KEGG" id="aten:116297759"/>
<dbReference type="GO" id="GO:0004930">
    <property type="term" value="F:G protein-coupled receptor activity"/>
    <property type="evidence" value="ECO:0007669"/>
    <property type="project" value="UniProtKB-KW"/>
</dbReference>
<dbReference type="Gene3D" id="1.20.1070.10">
    <property type="entry name" value="Rhodopsin 7-helix transmembrane proteins"/>
    <property type="match status" value="1"/>
</dbReference>
<dbReference type="InterPro" id="IPR000276">
    <property type="entry name" value="GPCR_Rhodpsn"/>
</dbReference>
<sequence>MDGLENSSLFNASKSLAGPEHKSFIKEPFPITVLRLVLFGVIFLTALIGNIVVLTAPWRNKRLQTFSYSLISCLALGDLISTLGLPFTLATEQLHSNWIFGELLCQILNPTQVVCGMVTTNVHTAIAIDRFVSTAYPFKGKPKGTVTWLMLVIIWLSAILCSLPAYITRRLETLTMKNGRDLHLCVEVFPALRYQNVYSVFLFLVNYAMPIILMGILYTKVVILLRKTKQNRRISVYHTTRKTGSSGGAHRQEIFLSNTRVERKFIRMVFIVMIVFVLCYLPYQVMFLLMDFKVATESEYTFILFDYAYFITWIPNALNPICYGAMDRFYASAFVKLFAFFRRRKKGKESRIKEHEKV</sequence>
<evidence type="ECO:0000256" key="2">
    <source>
        <dbReference type="ARBA" id="ARBA00022692"/>
    </source>
</evidence>
<evidence type="ECO:0000256" key="4">
    <source>
        <dbReference type="ARBA" id="ARBA00023040"/>
    </source>
</evidence>
<keyword evidence="5 8" id="KW-0472">Membrane</keyword>
<reference evidence="11" key="1">
    <citation type="submission" date="2025-08" db="UniProtKB">
        <authorList>
            <consortium name="RefSeq"/>
        </authorList>
    </citation>
    <scope>IDENTIFICATION</scope>
    <source>
        <tissue evidence="11">Tentacle</tissue>
    </source>
</reference>
<dbReference type="Pfam" id="PF00001">
    <property type="entry name" value="7tm_1"/>
    <property type="match status" value="1"/>
</dbReference>
<evidence type="ECO:0000256" key="1">
    <source>
        <dbReference type="ARBA" id="ARBA00004141"/>
    </source>
</evidence>
<feature type="transmembrane region" description="Helical" evidence="8">
    <location>
        <begin position="33"/>
        <end position="54"/>
    </location>
</feature>
<keyword evidence="6" id="KW-0675">Receptor</keyword>
<comment type="subcellular location">
    <subcellularLocation>
        <location evidence="1">Membrane</location>
        <topology evidence="1">Multi-pass membrane protein</topology>
    </subcellularLocation>
</comment>
<dbReference type="GO" id="GO:0005886">
    <property type="term" value="C:plasma membrane"/>
    <property type="evidence" value="ECO:0007669"/>
    <property type="project" value="TreeGrafter"/>
</dbReference>
<evidence type="ECO:0000313" key="10">
    <source>
        <dbReference type="Proteomes" id="UP000515163"/>
    </source>
</evidence>
<evidence type="ECO:0000256" key="3">
    <source>
        <dbReference type="ARBA" id="ARBA00022989"/>
    </source>
</evidence>
<dbReference type="InterPro" id="IPR017452">
    <property type="entry name" value="GPCR_Rhodpsn_7TM"/>
</dbReference>
<evidence type="ECO:0000256" key="6">
    <source>
        <dbReference type="ARBA" id="ARBA00023170"/>
    </source>
</evidence>
<keyword evidence="3 8" id="KW-1133">Transmembrane helix</keyword>
<dbReference type="PRINTS" id="PR00237">
    <property type="entry name" value="GPCRRHODOPSN"/>
</dbReference>
<accession>A0A6P8I9S7</accession>
<dbReference type="Proteomes" id="UP000515163">
    <property type="component" value="Unplaced"/>
</dbReference>
<feature type="transmembrane region" description="Helical" evidence="8">
    <location>
        <begin position="66"/>
        <end position="87"/>
    </location>
</feature>
<keyword evidence="2 8" id="KW-0812">Transmembrane</keyword>
<keyword evidence="10" id="KW-1185">Reference proteome</keyword>